<keyword evidence="10" id="KW-1185">Reference proteome</keyword>
<evidence type="ECO:0000256" key="2">
    <source>
        <dbReference type="ARBA" id="ARBA00007634"/>
    </source>
</evidence>
<dbReference type="InterPro" id="IPR002583">
    <property type="entry name" value="Ribosomal_bS20"/>
</dbReference>
<dbReference type="OrthoDB" id="9808392at2"/>
<dbReference type="HAMAP" id="MF_00500">
    <property type="entry name" value="Ribosomal_bS20"/>
    <property type="match status" value="1"/>
</dbReference>
<dbReference type="PANTHER" id="PTHR33398:SF1">
    <property type="entry name" value="SMALL RIBOSOMAL SUBUNIT PROTEIN BS20C"/>
    <property type="match status" value="1"/>
</dbReference>
<evidence type="ECO:0000256" key="5">
    <source>
        <dbReference type="ARBA" id="ARBA00022980"/>
    </source>
</evidence>
<dbReference type="GO" id="GO:0005829">
    <property type="term" value="C:cytosol"/>
    <property type="evidence" value="ECO:0007669"/>
    <property type="project" value="TreeGrafter"/>
</dbReference>
<dbReference type="NCBIfam" id="TIGR00029">
    <property type="entry name" value="S20"/>
    <property type="match status" value="1"/>
</dbReference>
<dbReference type="EMBL" id="PXZH01000006">
    <property type="protein sequence ID" value="RST88708.1"/>
    <property type="molecule type" value="Genomic_DNA"/>
</dbReference>
<dbReference type="Proteomes" id="UP000277864">
    <property type="component" value="Unassembled WGS sequence"/>
</dbReference>
<keyword evidence="3 8" id="KW-0699">rRNA-binding</keyword>
<sequence length="86" mass="9558">MPNIESAIKRVRTTEKSNELNAKQLSSMRTAIKKFEKAIEVGSDDVAELQLAANRAIDMAETKGLIHKNKANRTKSRLHAKLAKKA</sequence>
<dbReference type="Pfam" id="PF01649">
    <property type="entry name" value="Ribosomal_S20p"/>
    <property type="match status" value="1"/>
</dbReference>
<comment type="caution">
    <text evidence="9">The sequence shown here is derived from an EMBL/GenBank/DDBJ whole genome shotgun (WGS) entry which is preliminary data.</text>
</comment>
<evidence type="ECO:0000256" key="1">
    <source>
        <dbReference type="ARBA" id="ARBA00003134"/>
    </source>
</evidence>
<protein>
    <recommendedName>
        <fullName evidence="7 8">Small ribosomal subunit protein bS20</fullName>
    </recommendedName>
</protein>
<reference evidence="9 10" key="1">
    <citation type="submission" date="2018-03" db="EMBL/GenBank/DDBJ databases">
        <authorList>
            <person name="Gulvik C.A."/>
        </authorList>
    </citation>
    <scope>NUCLEOTIDE SEQUENCE [LARGE SCALE GENOMIC DNA]</scope>
    <source>
        <strain evidence="9 10">JCM 31581</strain>
    </source>
</reference>
<keyword evidence="4 8" id="KW-0694">RNA-binding</keyword>
<evidence type="ECO:0000256" key="3">
    <source>
        <dbReference type="ARBA" id="ARBA00022730"/>
    </source>
</evidence>
<evidence type="ECO:0000256" key="7">
    <source>
        <dbReference type="ARBA" id="ARBA00035136"/>
    </source>
</evidence>
<dbReference type="RefSeq" id="WP_125943801.1">
    <property type="nucleotide sequence ID" value="NZ_PXZH01000006.1"/>
</dbReference>
<accession>A0A429Z4T9</accession>
<dbReference type="AlphaFoldDB" id="A0A429Z4T9"/>
<dbReference type="GO" id="GO:0003735">
    <property type="term" value="F:structural constituent of ribosome"/>
    <property type="evidence" value="ECO:0007669"/>
    <property type="project" value="InterPro"/>
</dbReference>
<dbReference type="GO" id="GO:0006412">
    <property type="term" value="P:translation"/>
    <property type="evidence" value="ECO:0007669"/>
    <property type="project" value="UniProtKB-UniRule"/>
</dbReference>
<evidence type="ECO:0000256" key="6">
    <source>
        <dbReference type="ARBA" id="ARBA00023274"/>
    </source>
</evidence>
<dbReference type="SUPFAM" id="SSF46992">
    <property type="entry name" value="Ribosomal protein S20"/>
    <property type="match status" value="1"/>
</dbReference>
<comment type="similarity">
    <text evidence="2 8">Belongs to the bacterial ribosomal protein bS20 family.</text>
</comment>
<dbReference type="GO" id="GO:0015935">
    <property type="term" value="C:small ribosomal subunit"/>
    <property type="evidence" value="ECO:0007669"/>
    <property type="project" value="TreeGrafter"/>
</dbReference>
<comment type="function">
    <text evidence="1 8">Binds directly to 16S ribosomal RNA.</text>
</comment>
<evidence type="ECO:0000256" key="8">
    <source>
        <dbReference type="HAMAP-Rule" id="MF_00500"/>
    </source>
</evidence>
<dbReference type="FunFam" id="1.20.58.110:FF:000001">
    <property type="entry name" value="30S ribosomal protein S20"/>
    <property type="match status" value="1"/>
</dbReference>
<dbReference type="InterPro" id="IPR036510">
    <property type="entry name" value="Ribosomal_bS20_sf"/>
</dbReference>
<evidence type="ECO:0000313" key="9">
    <source>
        <dbReference type="EMBL" id="RST88708.1"/>
    </source>
</evidence>
<organism evidence="9 10">
    <name type="scientific">Vagococcus humatus</name>
    <dbReference type="NCBI Taxonomy" id="1889241"/>
    <lineage>
        <taxon>Bacteria</taxon>
        <taxon>Bacillati</taxon>
        <taxon>Bacillota</taxon>
        <taxon>Bacilli</taxon>
        <taxon>Lactobacillales</taxon>
        <taxon>Enterococcaceae</taxon>
        <taxon>Vagococcus</taxon>
    </lineage>
</organism>
<dbReference type="Gene3D" id="1.20.58.110">
    <property type="entry name" value="Ribosomal protein S20"/>
    <property type="match status" value="1"/>
</dbReference>
<evidence type="ECO:0000256" key="4">
    <source>
        <dbReference type="ARBA" id="ARBA00022884"/>
    </source>
</evidence>
<gene>
    <name evidence="8" type="primary">rpsT</name>
    <name evidence="9" type="ORF">C7P63_08880</name>
</gene>
<name>A0A429Z4T9_9ENTE</name>
<keyword evidence="6 8" id="KW-0687">Ribonucleoprotein</keyword>
<dbReference type="GO" id="GO:0070181">
    <property type="term" value="F:small ribosomal subunit rRNA binding"/>
    <property type="evidence" value="ECO:0007669"/>
    <property type="project" value="TreeGrafter"/>
</dbReference>
<proteinExistence type="inferred from homology"/>
<keyword evidence="5 8" id="KW-0689">Ribosomal protein</keyword>
<evidence type="ECO:0000313" key="10">
    <source>
        <dbReference type="Proteomes" id="UP000277864"/>
    </source>
</evidence>
<dbReference type="PANTHER" id="PTHR33398">
    <property type="entry name" value="30S RIBOSOMAL PROTEIN S20"/>
    <property type="match status" value="1"/>
</dbReference>